<sequence>MAQGDSNAMAVGLKSWPGTLDYHKPFVGKVVLEVVEKYSCVQLPPVSAFTGEGRPLVWPRWVESVDEP</sequence>
<dbReference type="Proteomes" id="UP000186601">
    <property type="component" value="Unassembled WGS sequence"/>
</dbReference>
<reference evidence="1 2" key="1">
    <citation type="submission" date="2018-02" db="EMBL/GenBank/DDBJ databases">
        <title>Genome sequence of the basidiomycete white-rot fungus Phlebia centrifuga.</title>
        <authorList>
            <person name="Granchi Z."/>
            <person name="Peng M."/>
            <person name="de Vries R.P."/>
            <person name="Hilden K."/>
            <person name="Makela M.R."/>
            <person name="Grigoriev I."/>
            <person name="Riley R."/>
        </authorList>
    </citation>
    <scope>NUCLEOTIDE SEQUENCE [LARGE SCALE GENOMIC DNA]</scope>
    <source>
        <strain evidence="1 2">FBCC195</strain>
    </source>
</reference>
<evidence type="ECO:0000313" key="1">
    <source>
        <dbReference type="EMBL" id="PSR84399.1"/>
    </source>
</evidence>
<accession>A0A2R6P2E7</accession>
<gene>
    <name evidence="1" type="ORF">PHLCEN_2v5456</name>
</gene>
<proteinExistence type="predicted"/>
<evidence type="ECO:0000313" key="2">
    <source>
        <dbReference type="Proteomes" id="UP000186601"/>
    </source>
</evidence>
<name>A0A2R6P2E7_9APHY</name>
<organism evidence="1 2">
    <name type="scientific">Hermanssonia centrifuga</name>
    <dbReference type="NCBI Taxonomy" id="98765"/>
    <lineage>
        <taxon>Eukaryota</taxon>
        <taxon>Fungi</taxon>
        <taxon>Dikarya</taxon>
        <taxon>Basidiomycota</taxon>
        <taxon>Agaricomycotina</taxon>
        <taxon>Agaricomycetes</taxon>
        <taxon>Polyporales</taxon>
        <taxon>Meruliaceae</taxon>
        <taxon>Hermanssonia</taxon>
    </lineage>
</organism>
<protein>
    <submittedName>
        <fullName evidence="1">Uncharacterized protein</fullName>
    </submittedName>
</protein>
<comment type="caution">
    <text evidence="1">The sequence shown here is derived from an EMBL/GenBank/DDBJ whole genome shotgun (WGS) entry which is preliminary data.</text>
</comment>
<keyword evidence="2" id="KW-1185">Reference proteome</keyword>
<dbReference type="EMBL" id="MLYV02000535">
    <property type="protein sequence ID" value="PSR84399.1"/>
    <property type="molecule type" value="Genomic_DNA"/>
</dbReference>
<dbReference type="AlphaFoldDB" id="A0A2R6P2E7"/>